<proteinExistence type="predicted"/>
<gene>
    <name evidence="1" type="ORF">MTBBW1_2620002</name>
</gene>
<reference evidence="1 2" key="1">
    <citation type="submission" date="2017-03" db="EMBL/GenBank/DDBJ databases">
        <authorList>
            <person name="Afonso C.L."/>
            <person name="Miller P.J."/>
            <person name="Scott M.A."/>
            <person name="Spackman E."/>
            <person name="Goraichik I."/>
            <person name="Dimitrov K.M."/>
            <person name="Suarez D.L."/>
            <person name="Swayne D.E."/>
        </authorList>
    </citation>
    <scope>NUCLEOTIDE SEQUENCE [LARGE SCALE GENOMIC DNA]</scope>
    <source>
        <strain evidence="1">PRJEB14757</strain>
    </source>
</reference>
<dbReference type="Proteomes" id="UP000191931">
    <property type="component" value="Unassembled WGS sequence"/>
</dbReference>
<keyword evidence="2" id="KW-1185">Reference proteome</keyword>
<evidence type="ECO:0000313" key="1">
    <source>
        <dbReference type="EMBL" id="SLM31038.1"/>
    </source>
</evidence>
<dbReference type="STRING" id="1246637.MTBBW1_2620002"/>
<organism evidence="1 2">
    <name type="scientific">Desulfamplus magnetovallimortis</name>
    <dbReference type="NCBI Taxonomy" id="1246637"/>
    <lineage>
        <taxon>Bacteria</taxon>
        <taxon>Pseudomonadati</taxon>
        <taxon>Thermodesulfobacteriota</taxon>
        <taxon>Desulfobacteria</taxon>
        <taxon>Desulfobacterales</taxon>
        <taxon>Desulfobacteraceae</taxon>
        <taxon>Desulfamplus</taxon>
    </lineage>
</organism>
<protein>
    <submittedName>
        <fullName evidence="1">Uncharacterized protein</fullName>
    </submittedName>
</protein>
<sequence length="104" mass="12212">MCPKNLPKPKHDISIKHHHYDLFRDYNHRELAHFLGMSRAMFSQVINGKASYGKERGQQIDALAELLLKQQQEARKENEHRKKVHELAERLLEQQQEASTIGQN</sequence>
<accession>A0A1W1HF62</accession>
<evidence type="ECO:0000313" key="2">
    <source>
        <dbReference type="Proteomes" id="UP000191931"/>
    </source>
</evidence>
<dbReference type="EMBL" id="FWEV01000182">
    <property type="protein sequence ID" value="SLM31038.1"/>
    <property type="molecule type" value="Genomic_DNA"/>
</dbReference>
<dbReference type="AlphaFoldDB" id="A0A1W1HF62"/>
<name>A0A1W1HF62_9BACT</name>
<dbReference type="RefSeq" id="WP_080809773.1">
    <property type="nucleotide sequence ID" value="NZ_LT828572.1"/>
</dbReference>